<evidence type="ECO:0000313" key="4">
    <source>
        <dbReference type="Proteomes" id="UP001596356"/>
    </source>
</evidence>
<sequence>MDGYPWRRLSPRMLLVHPFKEIGRFLPALVAAAIFGSSTGDPWWFVVIVTVAFLIVGALRWWTTRYRFTADRVELQHGLFTKQLLTTPIDRVRSVDVTASPLHRVLALAKVRIGTGAGESDLVLDGLTGAQAANLRAELLHRDPQLRAGGGAQEDLEQPLGERVLLTWNPTWVRFAPFNPSNMVIVLVLAGFVFRIANDLHLNPSSNPEIHDAIDWLRGLVLPLAVLLATVAVLALAAVLAMAGYLLAFYGFRLTADEVGHTWHVTRGLLTTRSTSLDTRRIRGVTINQPVPLRWVGGARLSAITTGLHSRHEERRSRDEADLLSPPAPLPVVAALASDVVATAVLTHPVKAHGPVATRRRFTRALWPTLVVVAGLVIAATIGPLPHWVAYAAPILLPAAALLAWDRARRLGHAIAGDYLLSRTGGLGGAMHVVRTDGTVAVVMRRSYFQRRQGVASVELATAAGAQGYTVLDVPLAQATSLAATLMASERRTI</sequence>
<dbReference type="Proteomes" id="UP001596356">
    <property type="component" value="Unassembled WGS sequence"/>
</dbReference>
<dbReference type="PIRSF" id="PIRSF026631">
    <property type="entry name" value="UCP026631"/>
    <property type="match status" value="1"/>
</dbReference>
<dbReference type="InterPro" id="IPR005182">
    <property type="entry name" value="YdbS-like_PH"/>
</dbReference>
<protein>
    <submittedName>
        <fullName evidence="3">PH domain-containing protein</fullName>
    </submittedName>
</protein>
<proteinExistence type="predicted"/>
<keyword evidence="1" id="KW-1133">Transmembrane helix</keyword>
<feature type="transmembrane region" description="Helical" evidence="1">
    <location>
        <begin position="388"/>
        <end position="405"/>
    </location>
</feature>
<keyword evidence="1" id="KW-0472">Membrane</keyword>
<dbReference type="PANTHER" id="PTHR34473:SF2">
    <property type="entry name" value="UPF0699 TRANSMEMBRANE PROTEIN YDBT"/>
    <property type="match status" value="1"/>
</dbReference>
<comment type="caution">
    <text evidence="3">The sequence shown here is derived from an EMBL/GenBank/DDBJ whole genome shotgun (WGS) entry which is preliminary data.</text>
</comment>
<feature type="transmembrane region" description="Helical" evidence="1">
    <location>
        <begin position="43"/>
        <end position="62"/>
    </location>
</feature>
<dbReference type="PANTHER" id="PTHR34473">
    <property type="entry name" value="UPF0699 TRANSMEMBRANE PROTEIN YDBS"/>
    <property type="match status" value="1"/>
</dbReference>
<feature type="transmembrane region" description="Helical" evidence="1">
    <location>
        <begin position="220"/>
        <end position="248"/>
    </location>
</feature>
<dbReference type="EMBL" id="JBHSWJ010000002">
    <property type="protein sequence ID" value="MFC6715032.1"/>
    <property type="molecule type" value="Genomic_DNA"/>
</dbReference>
<accession>A0ABW2AVG3</accession>
<dbReference type="InterPro" id="IPR014529">
    <property type="entry name" value="UCP026631"/>
</dbReference>
<feature type="domain" description="YdbS-like PH" evidence="2">
    <location>
        <begin position="61"/>
        <end position="136"/>
    </location>
</feature>
<feature type="transmembrane region" description="Helical" evidence="1">
    <location>
        <begin position="183"/>
        <end position="200"/>
    </location>
</feature>
<keyword evidence="4" id="KW-1185">Reference proteome</keyword>
<gene>
    <name evidence="3" type="ORF">ACFQBT_14965</name>
</gene>
<evidence type="ECO:0000259" key="2">
    <source>
        <dbReference type="Pfam" id="PF03703"/>
    </source>
</evidence>
<feature type="domain" description="YdbS-like PH" evidence="2">
    <location>
        <begin position="410"/>
        <end position="484"/>
    </location>
</feature>
<feature type="transmembrane region" description="Helical" evidence="1">
    <location>
        <begin position="365"/>
        <end position="382"/>
    </location>
</feature>
<organism evidence="3 4">
    <name type="scientific">Branchiibius cervicis</name>
    <dbReference type="NCBI Taxonomy" id="908252"/>
    <lineage>
        <taxon>Bacteria</taxon>
        <taxon>Bacillati</taxon>
        <taxon>Actinomycetota</taxon>
        <taxon>Actinomycetes</taxon>
        <taxon>Micrococcales</taxon>
        <taxon>Dermacoccaceae</taxon>
        <taxon>Branchiibius</taxon>
    </lineage>
</organism>
<evidence type="ECO:0000256" key="1">
    <source>
        <dbReference type="SAM" id="Phobius"/>
    </source>
</evidence>
<reference evidence="4" key="1">
    <citation type="journal article" date="2019" name="Int. J. Syst. Evol. Microbiol.">
        <title>The Global Catalogue of Microorganisms (GCM) 10K type strain sequencing project: providing services to taxonomists for standard genome sequencing and annotation.</title>
        <authorList>
            <consortium name="The Broad Institute Genomics Platform"/>
            <consortium name="The Broad Institute Genome Sequencing Center for Infectious Disease"/>
            <person name="Wu L."/>
            <person name="Ma J."/>
        </authorList>
    </citation>
    <scope>NUCLEOTIDE SEQUENCE [LARGE SCALE GENOMIC DNA]</scope>
    <source>
        <strain evidence="4">NBRC 106593</strain>
    </source>
</reference>
<dbReference type="Pfam" id="PF03703">
    <property type="entry name" value="bPH_2"/>
    <property type="match status" value="2"/>
</dbReference>
<keyword evidence="1" id="KW-0812">Transmembrane</keyword>
<name>A0ABW2AVG3_9MICO</name>
<evidence type="ECO:0000313" key="3">
    <source>
        <dbReference type="EMBL" id="MFC6715032.1"/>
    </source>
</evidence>
<dbReference type="RefSeq" id="WP_377823840.1">
    <property type="nucleotide sequence ID" value="NZ_JBHSWJ010000002.1"/>
</dbReference>